<dbReference type="EMBL" id="CP000251">
    <property type="protein sequence ID" value="ABC81034.1"/>
    <property type="molecule type" value="Genomic_DNA"/>
</dbReference>
<dbReference type="eggNOG" id="COG1452">
    <property type="taxonomic scope" value="Bacteria"/>
</dbReference>
<dbReference type="PANTHER" id="PTHR30189:SF1">
    <property type="entry name" value="LPS-ASSEMBLY PROTEIN LPTD"/>
    <property type="match status" value="1"/>
</dbReference>
<name>Q2IQF4_ANADE</name>
<organism evidence="2 3">
    <name type="scientific">Anaeromyxobacter dehalogenans (strain 2CP-C)</name>
    <dbReference type="NCBI Taxonomy" id="290397"/>
    <lineage>
        <taxon>Bacteria</taxon>
        <taxon>Pseudomonadati</taxon>
        <taxon>Myxococcota</taxon>
        <taxon>Myxococcia</taxon>
        <taxon>Myxococcales</taxon>
        <taxon>Cystobacterineae</taxon>
        <taxon>Anaeromyxobacteraceae</taxon>
        <taxon>Anaeromyxobacter</taxon>
    </lineage>
</organism>
<dbReference type="OrthoDB" id="9760225at2"/>
<dbReference type="RefSeq" id="WP_011420317.1">
    <property type="nucleotide sequence ID" value="NC_007760.1"/>
</dbReference>
<dbReference type="HOGENOM" id="CLU_325097_0_0_7"/>
<feature type="chain" id="PRO_5004210651" evidence="1">
    <location>
        <begin position="24"/>
        <end position="816"/>
    </location>
</feature>
<dbReference type="InterPro" id="IPR050218">
    <property type="entry name" value="LptD"/>
</dbReference>
<accession>Q2IQF4</accession>
<dbReference type="GO" id="GO:1990351">
    <property type="term" value="C:transporter complex"/>
    <property type="evidence" value="ECO:0007669"/>
    <property type="project" value="TreeGrafter"/>
</dbReference>
<dbReference type="PANTHER" id="PTHR30189">
    <property type="entry name" value="LPS-ASSEMBLY PROTEIN"/>
    <property type="match status" value="1"/>
</dbReference>
<dbReference type="AlphaFoldDB" id="Q2IQF4"/>
<evidence type="ECO:0000313" key="3">
    <source>
        <dbReference type="Proteomes" id="UP000001935"/>
    </source>
</evidence>
<keyword evidence="1" id="KW-0732">Signal</keyword>
<sequence>MIALAAVAAAGLLALSAPPSTPATPEDLTVEAGSVTYRADTGRYQLEGGVVLRRGLVTLRARSASYDPSTGEVDAIGEVLLTDATRAVAADGLRAVMDGGFKAEHVVAFLKDGPVAMGDATAVEDARRRGRNRATFTGATLEGERSGHLRLGDARLTLCDCGGGAPSWELRARRAEVEPGHHATLSWPVLYVTPRFLFVNRPVPVMILPWLFLPLGERQTGLLFPTVASTGATGFGVALPVFVTLGRSADATVTPEYLFGRARADVAAGQPAVRGAGLRLELRWAPAEDAAGELELHGIDDQDREPGGAGGGRLGILGTHGQRLGASGRLRADVALASDPVWFRDATGDVLLRSAYYRRSALLASFAGDALVVEGGAAYHQPLTPSGWYPDATGARPAYGTFGADLPAFHRWPGLAATLLPEALGPFQVSGRLGLSRYATVNGDSGATFTAGDPGAARGFVTTSREGVSRLDARAELSAPLRLGSALTVTPYARGAALGYRFDTGRSPAVVAWGLGGAALSSEVSRRYGAVLHRIVPRLELRAGTRAFGSEDGSLPLRAYDAWDRVGDGVQRGPASAAQPAGQPAGSLTAASDGAFRQLRASVESRLDGPGGSLRLQLGQDLDLVRGAPGETFFSAAAHRGPITADVSGRVLAFQGRAVPAPEPRFPSWLDHFTELHGSITAADRRGDLVRAGLVAVGPGASGQLMAGVDALFDLRPAAIDASAQGSAGFRGVLGGATLGYDALFTVRPIEVARCSGAGTRRVDAGQVQQHAGSITWNSPCRCFLARLVVRVNDCGETSYSAAVDLSRAGERAAVR</sequence>
<dbReference type="STRING" id="290397.Adeh_1260"/>
<dbReference type="Proteomes" id="UP000001935">
    <property type="component" value="Chromosome"/>
</dbReference>
<evidence type="ECO:0000313" key="2">
    <source>
        <dbReference type="EMBL" id="ABC81034.1"/>
    </source>
</evidence>
<feature type="signal peptide" evidence="1">
    <location>
        <begin position="1"/>
        <end position="23"/>
    </location>
</feature>
<protein>
    <submittedName>
        <fullName evidence="2">Organic solvent tolerance protein OstA-like protein</fullName>
    </submittedName>
</protein>
<dbReference type="KEGG" id="ade:Adeh_1260"/>
<dbReference type="GO" id="GO:0009279">
    <property type="term" value="C:cell outer membrane"/>
    <property type="evidence" value="ECO:0007669"/>
    <property type="project" value="TreeGrafter"/>
</dbReference>
<reference evidence="2 3" key="1">
    <citation type="submission" date="2006-01" db="EMBL/GenBank/DDBJ databases">
        <title>Complete sequence of Anaeromyxobacter dehalogenans 2CP-C.</title>
        <authorList>
            <consortium name="US DOE Joint Genome Institute"/>
            <person name="Copeland A."/>
            <person name="Lucas S."/>
            <person name="Lapidus A."/>
            <person name="Barry K."/>
            <person name="Detter J.C."/>
            <person name="Glavina T."/>
            <person name="Hammon N."/>
            <person name="Israni S."/>
            <person name="Pitluck S."/>
            <person name="Brettin T."/>
            <person name="Bruce D."/>
            <person name="Han C."/>
            <person name="Tapia R."/>
            <person name="Gilna P."/>
            <person name="Kiss H."/>
            <person name="Schmutz J."/>
            <person name="Larimer F."/>
            <person name="Land M."/>
            <person name="Kyrpides N."/>
            <person name="Anderson I."/>
            <person name="Sanford R.A."/>
            <person name="Ritalahti K.M."/>
            <person name="Thomas H.S."/>
            <person name="Kirby J.R."/>
            <person name="Zhulin I.B."/>
            <person name="Loeffler F.E."/>
            <person name="Richardson P."/>
        </authorList>
    </citation>
    <scope>NUCLEOTIDE SEQUENCE [LARGE SCALE GENOMIC DNA]</scope>
    <source>
        <strain evidence="2 3">2CP-C</strain>
    </source>
</reference>
<gene>
    <name evidence="2" type="ordered locus">Adeh_1260</name>
</gene>
<proteinExistence type="predicted"/>
<evidence type="ECO:0000256" key="1">
    <source>
        <dbReference type="SAM" id="SignalP"/>
    </source>
</evidence>